<dbReference type="Proteomes" id="UP000042527">
    <property type="component" value="Unassembled WGS sequence"/>
</dbReference>
<accession>A0A0B7GX10</accession>
<sequence length="564" mass="64605">MRVGVKALFCFIILFALIEVLFLLKGQTLFRVVEKNLYKPAVLRTMDEHLDKLIAIIDTWHEEKLKAFSAFSNLQEVKENFGIGYKSKDTMEYEAAIEKLLTDTVGLKGIRIIDPKTGSLLFSSFKSDIVAQKDAGIAYKTYNAANHSIPIKYFFNTLDTPEILLDAESNSFVYSLPFYTVYDNYRGKILFYLSTKALTSHLFTLNKLQIADNVQFIHDDDFSFKGVALGLPYCDEDTIKKFLLTEWESGNFNEEKTIQANNISWIVLSGESKYGACAQFVPENLFIFSRSSKGFLLIVGFVTIFLFCFLLINIRRDPLTKIKTGIEHFYNQIVQDFFKEKQALNRQEIQEKMLYRRREIDAEFKNGISRTFLIKHEKEIDALLNKEWENMVSILTEEKKEKPIIIENTQHIYADDENRLVIQEVFENDIPELESVEDLADEIETAGEKNLLHATMNENTILEATNNAEQPRNFSEDSLFAASDADEVTYLPKINTDSLFISPYFDKRATVSLEAVGEAEAEELIDLSSEDSIISMEDGLFAVKPKENSTNLDKDFKALVDSIL</sequence>
<evidence type="ECO:0000313" key="4">
    <source>
        <dbReference type="Proteomes" id="UP000042527"/>
    </source>
</evidence>
<evidence type="ECO:0000256" key="1">
    <source>
        <dbReference type="SAM" id="Phobius"/>
    </source>
</evidence>
<dbReference type="RefSeq" id="WP_024753202.1">
    <property type="nucleotide sequence ID" value="NZ_CDNC01000007.1"/>
</dbReference>
<reference evidence="4" key="2">
    <citation type="submission" date="2015-01" db="EMBL/GenBank/DDBJ databases">
        <authorList>
            <person name="Manzoor Shahid"/>
            <person name="Zubair Saima"/>
        </authorList>
    </citation>
    <scope>NUCLEOTIDE SEQUENCE [LARGE SCALE GENOMIC DNA]</scope>
    <source>
        <strain evidence="4">V1</strain>
    </source>
</reference>
<gene>
    <name evidence="3" type="ORF">FUT82_13200</name>
    <name evidence="2" type="ORF">TPHV1_150073</name>
</gene>
<keyword evidence="4" id="KW-1185">Reference proteome</keyword>
<reference evidence="3 5" key="3">
    <citation type="submission" date="2019-08" db="EMBL/GenBank/DDBJ databases">
        <authorList>
            <person name="Kuhnert P."/>
        </authorList>
    </citation>
    <scope>NUCLEOTIDE SEQUENCE [LARGE SCALE GENOMIC DNA]</scope>
    <source>
        <strain evidence="3 5">B36.5</strain>
    </source>
</reference>
<evidence type="ECO:0000313" key="3">
    <source>
        <dbReference type="EMBL" id="QEJ98856.1"/>
    </source>
</evidence>
<evidence type="ECO:0000313" key="2">
    <source>
        <dbReference type="EMBL" id="CEM61191.1"/>
    </source>
</evidence>
<keyword evidence="1" id="KW-0812">Transmembrane</keyword>
<keyword evidence="1" id="KW-1133">Transmembrane helix</keyword>
<name>A0A0B7GX10_TREPH</name>
<dbReference type="EMBL" id="CDNC01000007">
    <property type="protein sequence ID" value="CEM61191.1"/>
    <property type="molecule type" value="Genomic_DNA"/>
</dbReference>
<organism evidence="2 4">
    <name type="scientific">Treponema phagedenis</name>
    <dbReference type="NCBI Taxonomy" id="162"/>
    <lineage>
        <taxon>Bacteria</taxon>
        <taxon>Pseudomonadati</taxon>
        <taxon>Spirochaetota</taxon>
        <taxon>Spirochaetia</taxon>
        <taxon>Spirochaetales</taxon>
        <taxon>Treponemataceae</taxon>
        <taxon>Treponema</taxon>
    </lineage>
</organism>
<keyword evidence="1" id="KW-0472">Membrane</keyword>
<dbReference type="Proteomes" id="UP000323594">
    <property type="component" value="Chromosome"/>
</dbReference>
<proteinExistence type="predicted"/>
<dbReference type="GeneID" id="57754059"/>
<dbReference type="OrthoDB" id="363256at2"/>
<evidence type="ECO:0000313" key="5">
    <source>
        <dbReference type="Proteomes" id="UP000323594"/>
    </source>
</evidence>
<dbReference type="EMBL" id="CP042817">
    <property type="protein sequence ID" value="QEJ98856.1"/>
    <property type="molecule type" value="Genomic_DNA"/>
</dbReference>
<reference evidence="2" key="1">
    <citation type="submission" date="2015-01" db="EMBL/GenBank/DDBJ databases">
        <authorList>
            <person name="Xiang T."/>
            <person name="Song Y."/>
            <person name="Huang L."/>
            <person name="Wang B."/>
            <person name="Wu P."/>
        </authorList>
    </citation>
    <scope>NUCLEOTIDE SEQUENCE [LARGE SCALE GENOMIC DNA]</scope>
    <source>
        <strain evidence="2">V1</strain>
    </source>
</reference>
<dbReference type="AlphaFoldDB" id="A0A0B7GX10"/>
<feature type="transmembrane region" description="Helical" evidence="1">
    <location>
        <begin position="294"/>
        <end position="314"/>
    </location>
</feature>
<protein>
    <submittedName>
        <fullName evidence="2">Uncharacterized protein</fullName>
    </submittedName>
</protein>